<feature type="domain" description="KIB1-4 beta-propeller" evidence="1">
    <location>
        <begin position="126"/>
        <end position="362"/>
    </location>
</feature>
<protein>
    <submittedName>
        <fullName evidence="3">F-box/kelch-repeat protein At1g64840-like</fullName>
    </submittedName>
</protein>
<dbReference type="PANTHER" id="PTHR47123:SF24">
    <property type="entry name" value="LOW PROTEIN: F-BOX_KELCH-REPEAT PROTEIN"/>
    <property type="match status" value="1"/>
</dbReference>
<gene>
    <name evidence="3" type="primary">LOC104752118</name>
</gene>
<organism evidence="2 3">
    <name type="scientific">Camelina sativa</name>
    <name type="common">False flax</name>
    <name type="synonym">Myagrum sativum</name>
    <dbReference type="NCBI Taxonomy" id="90675"/>
    <lineage>
        <taxon>Eukaryota</taxon>
        <taxon>Viridiplantae</taxon>
        <taxon>Streptophyta</taxon>
        <taxon>Embryophyta</taxon>
        <taxon>Tracheophyta</taxon>
        <taxon>Spermatophyta</taxon>
        <taxon>Magnoliopsida</taxon>
        <taxon>eudicotyledons</taxon>
        <taxon>Gunneridae</taxon>
        <taxon>Pentapetalae</taxon>
        <taxon>rosids</taxon>
        <taxon>malvids</taxon>
        <taxon>Brassicales</taxon>
        <taxon>Brassicaceae</taxon>
        <taxon>Camelineae</taxon>
        <taxon>Camelina</taxon>
    </lineage>
</organism>
<evidence type="ECO:0000259" key="1">
    <source>
        <dbReference type="Pfam" id="PF03478"/>
    </source>
</evidence>
<dbReference type="GeneID" id="104752118"/>
<dbReference type="InterPro" id="IPR051304">
    <property type="entry name" value="SCF_F-box_domain"/>
</dbReference>
<dbReference type="InterPro" id="IPR005174">
    <property type="entry name" value="KIB1-4_b-propeller"/>
</dbReference>
<accession>A0ABM0WKR6</accession>
<evidence type="ECO:0000313" key="3">
    <source>
        <dbReference type="RefSeq" id="XP_010472489.1"/>
    </source>
</evidence>
<reference evidence="2" key="1">
    <citation type="journal article" date="2014" name="Nat. Commun.">
        <title>The emerging biofuel crop Camelina sativa retains a highly undifferentiated hexaploid genome structure.</title>
        <authorList>
            <person name="Kagale S."/>
            <person name="Koh C."/>
            <person name="Nixon J."/>
            <person name="Bollina V."/>
            <person name="Clarke W.E."/>
            <person name="Tuteja R."/>
            <person name="Spillane C."/>
            <person name="Robinson S.J."/>
            <person name="Links M.G."/>
            <person name="Clarke C."/>
            <person name="Higgins E.E."/>
            <person name="Huebert T."/>
            <person name="Sharpe A.G."/>
            <person name="Parkin I.A."/>
        </authorList>
    </citation>
    <scope>NUCLEOTIDE SEQUENCE [LARGE SCALE GENOMIC DNA]</scope>
    <source>
        <strain evidence="2">cv. DH55</strain>
    </source>
</reference>
<name>A0ABM0WKR6_CAMSA</name>
<dbReference type="Proteomes" id="UP000694864">
    <property type="component" value="Chromosome 16"/>
</dbReference>
<reference evidence="3" key="2">
    <citation type="submission" date="2025-08" db="UniProtKB">
        <authorList>
            <consortium name="RefSeq"/>
        </authorList>
    </citation>
    <scope>IDENTIFICATION</scope>
    <source>
        <tissue evidence="3">Leaf</tissue>
    </source>
</reference>
<dbReference type="RefSeq" id="XP_010472489.1">
    <property type="nucleotide sequence ID" value="XM_010474187.2"/>
</dbReference>
<evidence type="ECO:0000313" key="2">
    <source>
        <dbReference type="Proteomes" id="UP000694864"/>
    </source>
</evidence>
<sequence length="402" mass="45530">MTEHAKEQKQSSIMLDCVSKQQPCQSPSVPDWSLLPQELLHLIAKDLEDEEYCFDVVHARSVCTSWRSSFPFPSCLLRPSYSLPTFSDESKVLCTVEKIPLFLFRVKTPAVSPSVFYLGDLGRDNSRDHMELPSPLQCSVRMQLPGSDPTLMNMLDCQIISLGHQYRVIGWDPESWTSPYRGVALLPLNKEGGGEDFVVILNFTNDLVVFRSEETRWVRLGKITDTSCQKVLTFRGRFYAAYLNGDIFVIDPYSLEATLMNPADHFSSINYLVQSGNDELFLVEATIPQAEVVEVSRLTCRVSSLDEDAGEWDVVSDFEDRVLFIGEQGNVTCSAKELPDGCGVSGNSMLFTDWPGDAIYFYKYGVPTEYAEDDLNFWRLSREYRVKILNKSPPVVAFRVEH</sequence>
<proteinExistence type="predicted"/>
<dbReference type="PANTHER" id="PTHR47123">
    <property type="entry name" value="F-BOX PROTEIN SKIP23"/>
    <property type="match status" value="1"/>
</dbReference>
<dbReference type="Pfam" id="PF03478">
    <property type="entry name" value="Beta-prop_KIB1-4"/>
    <property type="match status" value="1"/>
</dbReference>
<keyword evidence="2" id="KW-1185">Reference proteome</keyword>